<dbReference type="InterPro" id="IPR000595">
    <property type="entry name" value="cNMP-bd_dom"/>
</dbReference>
<dbReference type="InterPro" id="IPR014710">
    <property type="entry name" value="RmlC-like_jellyroll"/>
</dbReference>
<evidence type="ECO:0000256" key="6">
    <source>
        <dbReference type="ARBA" id="ARBA00023065"/>
    </source>
</evidence>
<dbReference type="PANTHER" id="PTHR45651:SF5">
    <property type="entry name" value="CYCLIC NUCLEOTIDE-GATED ION CHANNEL 1"/>
    <property type="match status" value="1"/>
</dbReference>
<keyword evidence="5 11" id="KW-1133">Transmembrane helix</keyword>
<sequence length="699" mass="80986">MRRASFSSALHAIRRGFERGSQGIRSLRGSLSFQSLHYQSSKKSNHQEKILDPQDQFLQRWNKIFLISCVFALAWDPLFFYIPVIDRNKKCLKFDATLKIIACVLRTITDLFYLLHIFIQFRTGFISPSSRVIGRGELIKDHATIAKRYIFSYFFVDVLAVLPLPQVAVLFIIPRLHGPVTSKGLLKAVVFSQYVPRLFRIYPLYKEVTRTSGIITETAWAGAVFNLFLYMLASHVVGAAWYLFAIDRQHKCWHESCKGIGCSHLFSRCDVERGSYALNETFCALVDPDQIVDSDVFNFGIYYDVLRLKIVERHHFFKKLIYCFWWGLRSLSSLGQDLKTSTFEGENLFAGFICVFGLFLFSLLIGNMQASIPRDLLYISISQYKYLQSTTVREEEMRVRRQDAEQWMSHRLLPEELRERIRRYEQYKWQETRGVDEESVIRNLPRDLRRDIKRHLCLALLRRVPMFEKMDEKLIDAVCDRLKPVLYTENSIIVREGDPVNEMLFIMRGKLETMTTNGGRTGFFNSVFLEAGAFCGEGLLTWALDPHSSSNLPLSTRTVQTQTDVEAFALMPDDLKFVASQFRQLHSKELRHTFRFYSQQWRTWAACFIQIAWRSYCRKKIEKSLREAEDQLKNALANEGGNSPSLGATIYASKFALNALRLLRRSNSGNVRMPQRLPTIHHLSKPTDPDFASGDYTSS</sequence>
<feature type="transmembrane region" description="Helical" evidence="11">
    <location>
        <begin position="150"/>
        <end position="173"/>
    </location>
</feature>
<comment type="similarity">
    <text evidence="2">Belongs to the cyclic nucleotide-gated cation channel (TC 1.A.1.5) family.</text>
</comment>
<feature type="region of interest" description="Disordered" evidence="10">
    <location>
        <begin position="680"/>
        <end position="699"/>
    </location>
</feature>
<dbReference type="FunFam" id="1.10.287.630:FF:000003">
    <property type="entry name" value="Cyclic nucleotide-gated ion channel 1"/>
    <property type="match status" value="1"/>
</dbReference>
<dbReference type="AlphaFoldDB" id="A0A9Q1KD43"/>
<keyword evidence="7 11" id="KW-0472">Membrane</keyword>
<proteinExistence type="inferred from homology"/>
<dbReference type="InterPro" id="IPR018490">
    <property type="entry name" value="cNMP-bd_dom_sf"/>
</dbReference>
<evidence type="ECO:0000256" key="10">
    <source>
        <dbReference type="SAM" id="MobiDB-lite"/>
    </source>
</evidence>
<keyword evidence="14" id="KW-1185">Reference proteome</keyword>
<gene>
    <name evidence="13" type="ORF">Cgig2_031078</name>
</gene>
<evidence type="ECO:0000256" key="1">
    <source>
        <dbReference type="ARBA" id="ARBA00004127"/>
    </source>
</evidence>
<dbReference type="Proteomes" id="UP001153076">
    <property type="component" value="Unassembled WGS sequence"/>
</dbReference>
<feature type="transmembrane region" description="Helical" evidence="11">
    <location>
        <begin position="223"/>
        <end position="244"/>
    </location>
</feature>
<dbReference type="Gene3D" id="1.10.287.70">
    <property type="match status" value="1"/>
</dbReference>
<evidence type="ECO:0000256" key="5">
    <source>
        <dbReference type="ARBA" id="ARBA00022989"/>
    </source>
</evidence>
<evidence type="ECO:0000256" key="8">
    <source>
        <dbReference type="ARBA" id="ARBA00023286"/>
    </source>
</evidence>
<keyword evidence="9" id="KW-0407">Ion channel</keyword>
<accession>A0A9Q1KD43</accession>
<keyword evidence="6" id="KW-0406">Ion transport</keyword>
<evidence type="ECO:0000313" key="13">
    <source>
        <dbReference type="EMBL" id="KAJ8440661.1"/>
    </source>
</evidence>
<evidence type="ECO:0000256" key="7">
    <source>
        <dbReference type="ARBA" id="ARBA00023136"/>
    </source>
</evidence>
<dbReference type="SMART" id="SM00100">
    <property type="entry name" value="cNMP"/>
    <property type="match status" value="1"/>
</dbReference>
<dbReference type="OrthoDB" id="421226at2759"/>
<dbReference type="Pfam" id="PF00027">
    <property type="entry name" value="cNMP_binding"/>
    <property type="match status" value="1"/>
</dbReference>
<reference evidence="13" key="1">
    <citation type="submission" date="2022-04" db="EMBL/GenBank/DDBJ databases">
        <title>Carnegiea gigantea Genome sequencing and assembly v2.</title>
        <authorList>
            <person name="Copetti D."/>
            <person name="Sanderson M.J."/>
            <person name="Burquez A."/>
            <person name="Wojciechowski M.F."/>
        </authorList>
    </citation>
    <scope>NUCLEOTIDE SEQUENCE</scope>
    <source>
        <strain evidence="13">SGP5-SGP5p</strain>
        <tissue evidence="13">Aerial part</tissue>
    </source>
</reference>
<dbReference type="Gene3D" id="2.60.120.10">
    <property type="entry name" value="Jelly Rolls"/>
    <property type="match status" value="1"/>
</dbReference>
<comment type="subcellular location">
    <subcellularLocation>
        <location evidence="1">Endomembrane system</location>
        <topology evidence="1">Multi-pass membrane protein</topology>
    </subcellularLocation>
</comment>
<keyword evidence="3" id="KW-0813">Transport</keyword>
<feature type="transmembrane region" description="Helical" evidence="11">
    <location>
        <begin position="96"/>
        <end position="119"/>
    </location>
</feature>
<dbReference type="InterPro" id="IPR005821">
    <property type="entry name" value="Ion_trans_dom"/>
</dbReference>
<dbReference type="PANTHER" id="PTHR45651">
    <property type="entry name" value="CYCLIC NUCLEOTIDE-GATED ION CHANNEL 15-RELATED-RELATED"/>
    <property type="match status" value="1"/>
</dbReference>
<dbReference type="Gene3D" id="1.10.287.630">
    <property type="entry name" value="Helix hairpin bin"/>
    <property type="match status" value="1"/>
</dbReference>
<dbReference type="GO" id="GO:0005216">
    <property type="term" value="F:monoatomic ion channel activity"/>
    <property type="evidence" value="ECO:0007669"/>
    <property type="project" value="InterPro"/>
</dbReference>
<name>A0A9Q1KD43_9CARY</name>
<evidence type="ECO:0000259" key="12">
    <source>
        <dbReference type="PROSITE" id="PS50042"/>
    </source>
</evidence>
<feature type="transmembrane region" description="Helical" evidence="11">
    <location>
        <begin position="64"/>
        <end position="84"/>
    </location>
</feature>
<protein>
    <recommendedName>
        <fullName evidence="12">Cyclic nucleotide-binding domain-containing protein</fullName>
    </recommendedName>
</protein>
<keyword evidence="4 11" id="KW-0812">Transmembrane</keyword>
<dbReference type="SUPFAM" id="SSF51206">
    <property type="entry name" value="cAMP-binding domain-like"/>
    <property type="match status" value="1"/>
</dbReference>
<feature type="domain" description="Cyclic nucleotide-binding" evidence="12">
    <location>
        <begin position="466"/>
        <end position="550"/>
    </location>
</feature>
<evidence type="ECO:0000256" key="4">
    <source>
        <dbReference type="ARBA" id="ARBA00022692"/>
    </source>
</evidence>
<evidence type="ECO:0000256" key="3">
    <source>
        <dbReference type="ARBA" id="ARBA00022448"/>
    </source>
</evidence>
<dbReference type="CDD" id="cd00038">
    <property type="entry name" value="CAP_ED"/>
    <property type="match status" value="1"/>
</dbReference>
<dbReference type="GO" id="GO:0016020">
    <property type="term" value="C:membrane"/>
    <property type="evidence" value="ECO:0007669"/>
    <property type="project" value="InterPro"/>
</dbReference>
<keyword evidence="8" id="KW-1071">Ligand-gated ion channel</keyword>
<dbReference type="PROSITE" id="PS50042">
    <property type="entry name" value="CNMP_BINDING_3"/>
    <property type="match status" value="1"/>
</dbReference>
<evidence type="ECO:0000256" key="9">
    <source>
        <dbReference type="ARBA" id="ARBA00023303"/>
    </source>
</evidence>
<evidence type="ECO:0000313" key="14">
    <source>
        <dbReference type="Proteomes" id="UP001153076"/>
    </source>
</evidence>
<dbReference type="EMBL" id="JAKOGI010000186">
    <property type="protein sequence ID" value="KAJ8440661.1"/>
    <property type="molecule type" value="Genomic_DNA"/>
</dbReference>
<dbReference type="FunFam" id="2.60.120.10:FF:000024">
    <property type="entry name" value="Cyclic nucleotide-gated ion channel 1"/>
    <property type="match status" value="1"/>
</dbReference>
<dbReference type="GO" id="GO:0012505">
    <property type="term" value="C:endomembrane system"/>
    <property type="evidence" value="ECO:0007669"/>
    <property type="project" value="UniProtKB-SubCell"/>
</dbReference>
<organism evidence="13 14">
    <name type="scientific">Carnegiea gigantea</name>
    <dbReference type="NCBI Taxonomy" id="171969"/>
    <lineage>
        <taxon>Eukaryota</taxon>
        <taxon>Viridiplantae</taxon>
        <taxon>Streptophyta</taxon>
        <taxon>Embryophyta</taxon>
        <taxon>Tracheophyta</taxon>
        <taxon>Spermatophyta</taxon>
        <taxon>Magnoliopsida</taxon>
        <taxon>eudicotyledons</taxon>
        <taxon>Gunneridae</taxon>
        <taxon>Pentapetalae</taxon>
        <taxon>Caryophyllales</taxon>
        <taxon>Cactineae</taxon>
        <taxon>Cactaceae</taxon>
        <taxon>Cactoideae</taxon>
        <taxon>Echinocereeae</taxon>
        <taxon>Carnegiea</taxon>
    </lineage>
</organism>
<dbReference type="Pfam" id="PF00520">
    <property type="entry name" value="Ion_trans"/>
    <property type="match status" value="1"/>
</dbReference>
<feature type="transmembrane region" description="Helical" evidence="11">
    <location>
        <begin position="347"/>
        <end position="366"/>
    </location>
</feature>
<evidence type="ECO:0000256" key="2">
    <source>
        <dbReference type="ARBA" id="ARBA00010486"/>
    </source>
</evidence>
<evidence type="ECO:0000256" key="11">
    <source>
        <dbReference type="SAM" id="Phobius"/>
    </source>
</evidence>
<dbReference type="SUPFAM" id="SSF81324">
    <property type="entry name" value="Voltage-gated potassium channels"/>
    <property type="match status" value="1"/>
</dbReference>
<comment type="caution">
    <text evidence="13">The sequence shown here is derived from an EMBL/GenBank/DDBJ whole genome shotgun (WGS) entry which is preliminary data.</text>
</comment>